<dbReference type="AlphaFoldDB" id="A0A7R8ZLY6"/>
<feature type="region of interest" description="Disordered" evidence="1">
    <location>
        <begin position="372"/>
        <end position="423"/>
    </location>
</feature>
<dbReference type="Pfam" id="PF01342">
    <property type="entry name" value="SAND"/>
    <property type="match status" value="1"/>
</dbReference>
<dbReference type="OrthoDB" id="437457at2759"/>
<dbReference type="GO" id="GO:0003677">
    <property type="term" value="F:DNA binding"/>
    <property type="evidence" value="ECO:0007669"/>
    <property type="project" value="InterPro"/>
</dbReference>
<protein>
    <submittedName>
        <fullName evidence="2">Uncharacterized protein</fullName>
    </submittedName>
</protein>
<dbReference type="SUPFAM" id="SSF63763">
    <property type="entry name" value="SAND domain-like"/>
    <property type="match status" value="1"/>
</dbReference>
<dbReference type="PROSITE" id="PS50864">
    <property type="entry name" value="SAND"/>
    <property type="match status" value="1"/>
</dbReference>
<proteinExistence type="predicted"/>
<organism evidence="2">
    <name type="scientific">Cyprideis torosa</name>
    <dbReference type="NCBI Taxonomy" id="163714"/>
    <lineage>
        <taxon>Eukaryota</taxon>
        <taxon>Metazoa</taxon>
        <taxon>Ecdysozoa</taxon>
        <taxon>Arthropoda</taxon>
        <taxon>Crustacea</taxon>
        <taxon>Oligostraca</taxon>
        <taxon>Ostracoda</taxon>
        <taxon>Podocopa</taxon>
        <taxon>Podocopida</taxon>
        <taxon>Cytherocopina</taxon>
        <taxon>Cytheroidea</taxon>
        <taxon>Cytherideidae</taxon>
        <taxon>Cyprideis</taxon>
    </lineage>
</organism>
<feature type="compositionally biased region" description="Acidic residues" evidence="1">
    <location>
        <begin position="16"/>
        <end position="35"/>
    </location>
</feature>
<feature type="compositionally biased region" description="Basic and acidic residues" evidence="1">
    <location>
        <begin position="387"/>
        <end position="397"/>
    </location>
</feature>
<gene>
    <name evidence="2" type="ORF">CTOB1V02_LOCUS7369</name>
</gene>
<reference evidence="2" key="1">
    <citation type="submission" date="2020-11" db="EMBL/GenBank/DDBJ databases">
        <authorList>
            <person name="Tran Van P."/>
        </authorList>
    </citation>
    <scope>NUCLEOTIDE SEQUENCE</scope>
</reference>
<dbReference type="InterPro" id="IPR000770">
    <property type="entry name" value="SAND_dom"/>
</dbReference>
<name>A0A7R8ZLY6_9CRUS</name>
<dbReference type="InterPro" id="IPR010919">
    <property type="entry name" value="SAND-like_dom_sf"/>
</dbReference>
<accession>A0A7R8ZLY6</accession>
<dbReference type="EMBL" id="OB662101">
    <property type="protein sequence ID" value="CAD7229500.1"/>
    <property type="molecule type" value="Genomic_DNA"/>
</dbReference>
<dbReference type="Gene3D" id="3.10.390.10">
    <property type="entry name" value="SAND domain-like"/>
    <property type="match status" value="1"/>
</dbReference>
<evidence type="ECO:0000256" key="1">
    <source>
        <dbReference type="SAM" id="MobiDB-lite"/>
    </source>
</evidence>
<evidence type="ECO:0000313" key="2">
    <source>
        <dbReference type="EMBL" id="CAD7229500.1"/>
    </source>
</evidence>
<sequence>MSRPNPGALLEVSVNDNDDEVLEYEQSSDEEEERSEQDPSNSILLGGGVEPEPGASQSSGVPWMGVTRNSGPPVKLPKPVATIPTALLEKLQSLSILRVKCNLQCGYLFKNKFACGKRGKCIRYNDKFWTPIGFEKAVGCGYRRWTKSIRVALRDERFITLDQLIRLPEPILQLHDARLCRCRVCYHGRDRKREIVYASLQPPLSPEPAFPPVASNVSSAEKPSRDETEKPARKSSRVPKAVEQAGSADSKPKMVPDTCKNATERKHILEMMKRFGATNFQAIADGIGDPSITAERVEAIVRRLLKKIREEDALHGLYPLDSWLEEEDAAFSKSFNATRCWGVMFRLMAIKYHKERKREIVYASLQPPLSPEPALPPVASNVSSAEKPSRDETEKPTRKSSRVPKAVEQTGSADSKPKMVPDTCKNATERKHILEMMKRFGATNFQAIADGIRDPSITAERVEAIVRRLLKKIREEDALHGLYPLDSWLEEEDAAFSKSFNATRCWGVMFRLMAIKYHKESPKEDLDYSAIYEALADLMEGQPPKELRSLEGQKILQLCDRLKAFLEASDIRNHDLFLLNQLNLRSVIDPDLVLVEAALSPSRSASASKSTTVNR</sequence>
<feature type="compositionally biased region" description="Basic and acidic residues" evidence="1">
    <location>
        <begin position="222"/>
        <end position="232"/>
    </location>
</feature>
<feature type="region of interest" description="Disordered" evidence="1">
    <location>
        <begin position="207"/>
        <end position="258"/>
    </location>
</feature>
<dbReference type="SMART" id="SM00258">
    <property type="entry name" value="SAND"/>
    <property type="match status" value="1"/>
</dbReference>
<feature type="region of interest" description="Disordered" evidence="1">
    <location>
        <begin position="1"/>
        <end position="70"/>
    </location>
</feature>